<evidence type="ECO:0000256" key="4">
    <source>
        <dbReference type="ARBA" id="ARBA00025707"/>
    </source>
</evidence>
<dbReference type="OrthoDB" id="9772751at2"/>
<organism evidence="7 8">
    <name type="scientific">Siminovitchia acidinfaciens</name>
    <dbReference type="NCBI Taxonomy" id="2321395"/>
    <lineage>
        <taxon>Bacteria</taxon>
        <taxon>Bacillati</taxon>
        <taxon>Bacillota</taxon>
        <taxon>Bacilli</taxon>
        <taxon>Bacillales</taxon>
        <taxon>Bacillaceae</taxon>
        <taxon>Siminovitchia</taxon>
    </lineage>
</organism>
<comment type="catalytic activity">
    <reaction evidence="5">
        <text>phosphoethanolamine + S-adenosyl-L-methionine = N-methylethanolamine phosphate + S-adenosyl-L-homocysteine + H(+)</text>
        <dbReference type="Rhea" id="RHEA:20365"/>
        <dbReference type="ChEBI" id="CHEBI:15378"/>
        <dbReference type="ChEBI" id="CHEBI:57781"/>
        <dbReference type="ChEBI" id="CHEBI:57856"/>
        <dbReference type="ChEBI" id="CHEBI:58190"/>
        <dbReference type="ChEBI" id="CHEBI:59789"/>
        <dbReference type="EC" id="2.1.1.103"/>
    </reaction>
    <physiologicalReaction direction="left-to-right" evidence="5">
        <dbReference type="Rhea" id="RHEA:20366"/>
    </physiologicalReaction>
</comment>
<dbReference type="InterPro" id="IPR029063">
    <property type="entry name" value="SAM-dependent_MTases_sf"/>
</dbReference>
<gene>
    <name evidence="7" type="ORF">D4T97_017610</name>
</gene>
<dbReference type="AlphaFoldDB" id="A0A429XV80"/>
<dbReference type="CDD" id="cd02440">
    <property type="entry name" value="AdoMet_MTases"/>
    <property type="match status" value="1"/>
</dbReference>
<reference evidence="7" key="1">
    <citation type="submission" date="2018-12" db="EMBL/GenBank/DDBJ databases">
        <authorList>
            <person name="Sun L."/>
            <person name="Chen Z."/>
        </authorList>
    </citation>
    <scope>NUCLEOTIDE SEQUENCE [LARGE SCALE GENOMIC DNA]</scope>
    <source>
        <strain evidence="7">3-2-2</strain>
    </source>
</reference>
<keyword evidence="8" id="KW-1185">Reference proteome</keyword>
<comment type="caution">
    <text evidence="7">The sequence shown here is derived from an EMBL/GenBank/DDBJ whole genome shotgun (WGS) entry which is preliminary data.</text>
</comment>
<dbReference type="GO" id="GO:0032259">
    <property type="term" value="P:methylation"/>
    <property type="evidence" value="ECO:0007669"/>
    <property type="project" value="UniProtKB-KW"/>
</dbReference>
<evidence type="ECO:0000313" key="8">
    <source>
        <dbReference type="Proteomes" id="UP000287156"/>
    </source>
</evidence>
<evidence type="ECO:0000256" key="3">
    <source>
        <dbReference type="ARBA" id="ARBA00022679"/>
    </source>
</evidence>
<evidence type="ECO:0000256" key="2">
    <source>
        <dbReference type="ARBA" id="ARBA00022603"/>
    </source>
</evidence>
<dbReference type="PANTHER" id="PTHR44307:SF2">
    <property type="entry name" value="PHOSPHOETHANOLAMINE METHYLTRANSFERASE ISOFORM X1"/>
    <property type="match status" value="1"/>
</dbReference>
<keyword evidence="3" id="KW-0808">Transferase</keyword>
<dbReference type="EMBL" id="QYTV02000010">
    <property type="protein sequence ID" value="RST72076.1"/>
    <property type="molecule type" value="Genomic_DNA"/>
</dbReference>
<dbReference type="SUPFAM" id="SSF53335">
    <property type="entry name" value="S-adenosyl-L-methionine-dependent methyltransferases"/>
    <property type="match status" value="1"/>
</dbReference>
<dbReference type="Pfam" id="PF13649">
    <property type="entry name" value="Methyltransf_25"/>
    <property type="match status" value="1"/>
</dbReference>
<evidence type="ECO:0000259" key="6">
    <source>
        <dbReference type="Pfam" id="PF13649"/>
    </source>
</evidence>
<protein>
    <submittedName>
        <fullName evidence="7">Class I SAM-dependent methyltransferase</fullName>
    </submittedName>
</protein>
<evidence type="ECO:0000313" key="7">
    <source>
        <dbReference type="EMBL" id="RST72076.1"/>
    </source>
</evidence>
<comment type="pathway">
    <text evidence="4">Phospholipid metabolism.</text>
</comment>
<proteinExistence type="predicted"/>
<name>A0A429XV80_9BACI</name>
<feature type="domain" description="Methyltransferase" evidence="6">
    <location>
        <begin position="52"/>
        <end position="148"/>
    </location>
</feature>
<dbReference type="PANTHER" id="PTHR44307">
    <property type="entry name" value="PHOSPHOETHANOLAMINE METHYLTRANSFERASE"/>
    <property type="match status" value="1"/>
</dbReference>
<evidence type="ECO:0000256" key="5">
    <source>
        <dbReference type="ARBA" id="ARBA00047622"/>
    </source>
</evidence>
<evidence type="ECO:0000256" key="1">
    <source>
        <dbReference type="ARBA" id="ARBA00005189"/>
    </source>
</evidence>
<dbReference type="InterPro" id="IPR041698">
    <property type="entry name" value="Methyltransf_25"/>
</dbReference>
<dbReference type="GO" id="GO:0000234">
    <property type="term" value="F:phosphoethanolamine N-methyltransferase activity"/>
    <property type="evidence" value="ECO:0007669"/>
    <property type="project" value="UniProtKB-EC"/>
</dbReference>
<sequence>MEETILFESIKDNFKEPHGIIGKIAGKIMDMENRELNEWAVNLLNIKPGERILEIGYGPGYGIAYLLNHHEEAVVDGIDVSEDMKELASKKLKDEIAEQKVNLIVGDINQRRLPSNRYNKILSVNNYTLWDKQLDILNNIYRAMVKEGRIVITMQPRQEDADRGRTKEFGEQIQRDLQSCSFRQIECSYKEIAPELAVTVTAVK</sequence>
<comment type="pathway">
    <text evidence="1">Lipid metabolism.</text>
</comment>
<keyword evidence="2 7" id="KW-0489">Methyltransferase</keyword>
<dbReference type="Gene3D" id="3.40.50.150">
    <property type="entry name" value="Vaccinia Virus protein VP39"/>
    <property type="match status" value="1"/>
</dbReference>
<dbReference type="Proteomes" id="UP000287156">
    <property type="component" value="Unassembled WGS sequence"/>
</dbReference>
<accession>A0A429XV80</accession>